<name>A0A1Y1S571_9MICR</name>
<dbReference type="InterPro" id="IPR023214">
    <property type="entry name" value="HAD_sf"/>
</dbReference>
<dbReference type="PANTHER" id="PTHR23081:SF36">
    <property type="entry name" value="RNA POLYMERASE II SUBUNIT A C-TERMINAL DOMAIN PHOSPHATASE"/>
    <property type="match status" value="1"/>
</dbReference>
<dbReference type="AlphaFoldDB" id="A0A1Y1S571"/>
<proteinExistence type="predicted"/>
<evidence type="ECO:0000313" key="8">
    <source>
        <dbReference type="EMBL" id="ORD93539.1"/>
    </source>
</evidence>
<evidence type="ECO:0000256" key="4">
    <source>
        <dbReference type="ARBA" id="ARBA00023242"/>
    </source>
</evidence>
<protein>
    <recommendedName>
        <fullName evidence="2">protein-serine/threonine phosphatase</fullName>
        <ecNumber evidence="2">3.1.3.16</ecNumber>
    </recommendedName>
</protein>
<dbReference type="InterPro" id="IPR004274">
    <property type="entry name" value="FCP1_dom"/>
</dbReference>
<comment type="catalytic activity">
    <reaction evidence="6">
        <text>O-phospho-L-threonyl-[protein] + H2O = L-threonyl-[protein] + phosphate</text>
        <dbReference type="Rhea" id="RHEA:47004"/>
        <dbReference type="Rhea" id="RHEA-COMP:11060"/>
        <dbReference type="Rhea" id="RHEA-COMP:11605"/>
        <dbReference type="ChEBI" id="CHEBI:15377"/>
        <dbReference type="ChEBI" id="CHEBI:30013"/>
        <dbReference type="ChEBI" id="CHEBI:43474"/>
        <dbReference type="ChEBI" id="CHEBI:61977"/>
        <dbReference type="EC" id="3.1.3.16"/>
    </reaction>
</comment>
<feature type="domain" description="FCP1 homology" evidence="7">
    <location>
        <begin position="87"/>
        <end position="240"/>
    </location>
</feature>
<dbReference type="Gene3D" id="3.40.50.1000">
    <property type="entry name" value="HAD superfamily/HAD-like"/>
    <property type="match status" value="1"/>
</dbReference>
<evidence type="ECO:0000256" key="2">
    <source>
        <dbReference type="ARBA" id="ARBA00013081"/>
    </source>
</evidence>
<dbReference type="InterPro" id="IPR036412">
    <property type="entry name" value="HAD-like_sf"/>
</dbReference>
<evidence type="ECO:0000256" key="3">
    <source>
        <dbReference type="ARBA" id="ARBA00022801"/>
    </source>
</evidence>
<sequence length="424" mass="49575">MDDPGGNPKRTKKTAALDDLEKEIDFELDMQDEKCSHALRMGDLCANCGTCLERDVNLVTVTHGSDQLLQRYEDAFRSHLKHFYKLAEHRKLILLCDLDQTVIHATLEKANCDFSFELDGVRFAVKNRRWLDQFLRKTNRLFEMHVYTLGTRGYADAVCKAIDPDKTYFGDRIVTRTENNNELKKYIKRITSFDQNVLVLDDRIDVWGFIPNCIFIRPFCYYSMEDVNDPVRLAKMRLAAKKENFLDAAIQRLLDEEAQSNQDRAADEYRSMVKEDVNVEIEEESEGEEDIFDISNKPNKEDMELKKVYLILKKLHKGYFRKLDRIRKNERVEDIPVEQLINVGDVAQIRALKRYSVVCRSKYRNYVLYLGGRIIKIADLEHEDKSRILVINDRAVASKYGIRNMSEDLLTACLYNRCFVTRDT</sequence>
<comment type="caution">
    <text evidence="8">The sequence shown here is derived from an EMBL/GenBank/DDBJ whole genome shotgun (WGS) entry which is preliminary data.</text>
</comment>
<dbReference type="PANTHER" id="PTHR23081">
    <property type="entry name" value="RNA POLYMERASE II CTD PHOSPHATASE"/>
    <property type="match status" value="1"/>
</dbReference>
<organism evidence="8 9">
    <name type="scientific">Enterospora canceri</name>
    <dbReference type="NCBI Taxonomy" id="1081671"/>
    <lineage>
        <taxon>Eukaryota</taxon>
        <taxon>Fungi</taxon>
        <taxon>Fungi incertae sedis</taxon>
        <taxon>Microsporidia</taxon>
        <taxon>Enterocytozoonidae</taxon>
        <taxon>Enterospora</taxon>
    </lineage>
</organism>
<dbReference type="CDD" id="cd07521">
    <property type="entry name" value="HAD_FCP1-like"/>
    <property type="match status" value="1"/>
</dbReference>
<comment type="subcellular location">
    <subcellularLocation>
        <location evidence="1">Nucleus</location>
    </subcellularLocation>
</comment>
<dbReference type="GO" id="GO:0005634">
    <property type="term" value="C:nucleus"/>
    <property type="evidence" value="ECO:0007669"/>
    <property type="project" value="UniProtKB-SubCell"/>
</dbReference>
<gene>
    <name evidence="8" type="primary">FCP1</name>
    <name evidence="8" type="ORF">ECANGB1_2032</name>
</gene>
<keyword evidence="3" id="KW-0378">Hydrolase</keyword>
<dbReference type="OrthoDB" id="10249888at2759"/>
<dbReference type="SMART" id="SM00577">
    <property type="entry name" value="CPDc"/>
    <property type="match status" value="1"/>
</dbReference>
<comment type="catalytic activity">
    <reaction evidence="5">
        <text>O-phospho-L-seryl-[protein] + H2O = L-seryl-[protein] + phosphate</text>
        <dbReference type="Rhea" id="RHEA:20629"/>
        <dbReference type="Rhea" id="RHEA-COMP:9863"/>
        <dbReference type="Rhea" id="RHEA-COMP:11604"/>
        <dbReference type="ChEBI" id="CHEBI:15377"/>
        <dbReference type="ChEBI" id="CHEBI:29999"/>
        <dbReference type="ChEBI" id="CHEBI:43474"/>
        <dbReference type="ChEBI" id="CHEBI:83421"/>
        <dbReference type="EC" id="3.1.3.16"/>
    </reaction>
</comment>
<keyword evidence="9" id="KW-1185">Reference proteome</keyword>
<dbReference type="SUPFAM" id="SSF56784">
    <property type="entry name" value="HAD-like"/>
    <property type="match status" value="1"/>
</dbReference>
<dbReference type="Pfam" id="PF03031">
    <property type="entry name" value="NIF"/>
    <property type="match status" value="1"/>
</dbReference>
<evidence type="ECO:0000256" key="6">
    <source>
        <dbReference type="ARBA" id="ARBA00048336"/>
    </source>
</evidence>
<evidence type="ECO:0000256" key="1">
    <source>
        <dbReference type="ARBA" id="ARBA00004123"/>
    </source>
</evidence>
<dbReference type="EC" id="3.1.3.16" evidence="2"/>
<dbReference type="Gene3D" id="1.10.287.10">
    <property type="entry name" value="S15/NS1, RNA-binding"/>
    <property type="match status" value="1"/>
</dbReference>
<dbReference type="VEuPathDB" id="MicrosporidiaDB:ECANGB1_2032"/>
<dbReference type="InterPro" id="IPR039189">
    <property type="entry name" value="Fcp1"/>
</dbReference>
<evidence type="ECO:0000256" key="5">
    <source>
        <dbReference type="ARBA" id="ARBA00047761"/>
    </source>
</evidence>
<reference evidence="8 9" key="1">
    <citation type="journal article" date="2017" name="Environ. Microbiol.">
        <title>Decay of the glycolytic pathway and adaptation to intranuclear parasitism within Enterocytozoonidae microsporidia.</title>
        <authorList>
            <person name="Wiredu Boakye D."/>
            <person name="Jaroenlak P."/>
            <person name="Prachumwat A."/>
            <person name="Williams T.A."/>
            <person name="Bateman K.S."/>
            <person name="Itsathitphaisarn O."/>
            <person name="Sritunyalucksana K."/>
            <person name="Paszkiewicz K.H."/>
            <person name="Moore K.A."/>
            <person name="Stentiford G.D."/>
            <person name="Williams B.A."/>
        </authorList>
    </citation>
    <scope>NUCLEOTIDE SEQUENCE [LARGE SCALE GENOMIC DNA]</scope>
    <source>
        <strain evidence="8 9">GB1</strain>
    </source>
</reference>
<dbReference type="PROSITE" id="PS50969">
    <property type="entry name" value="FCP1"/>
    <property type="match status" value="1"/>
</dbReference>
<evidence type="ECO:0000313" key="9">
    <source>
        <dbReference type="Proteomes" id="UP000192639"/>
    </source>
</evidence>
<dbReference type="EMBL" id="LWDP01000070">
    <property type="protein sequence ID" value="ORD93539.1"/>
    <property type="molecule type" value="Genomic_DNA"/>
</dbReference>
<keyword evidence="4" id="KW-0539">Nucleus</keyword>
<dbReference type="GO" id="GO:0008420">
    <property type="term" value="F:RNA polymerase II CTD heptapeptide repeat phosphatase activity"/>
    <property type="evidence" value="ECO:0007669"/>
    <property type="project" value="InterPro"/>
</dbReference>
<evidence type="ECO:0000259" key="7">
    <source>
        <dbReference type="PROSITE" id="PS50969"/>
    </source>
</evidence>
<accession>A0A1Y1S571</accession>
<dbReference type="Proteomes" id="UP000192639">
    <property type="component" value="Unassembled WGS sequence"/>
</dbReference>